<dbReference type="EMBL" id="ACKU01000007">
    <property type="protein sequence ID" value="EER75216.1"/>
    <property type="molecule type" value="Genomic_DNA"/>
</dbReference>
<dbReference type="AlphaFoldDB" id="C5R8Y4"/>
<evidence type="ECO:0000313" key="2">
    <source>
        <dbReference type="Proteomes" id="UP000004528"/>
    </source>
</evidence>
<protein>
    <submittedName>
        <fullName evidence="1">Uncharacterized protein</fullName>
    </submittedName>
</protein>
<evidence type="ECO:0000313" key="1">
    <source>
        <dbReference type="EMBL" id="EER75216.1"/>
    </source>
</evidence>
<proteinExistence type="predicted"/>
<accession>C5R8Y4</accession>
<gene>
    <name evidence="1" type="ORF">HMPREF0877_0429</name>
</gene>
<comment type="caution">
    <text evidence="1">The sequence shown here is derived from an EMBL/GenBank/DDBJ whole genome shotgun (WGS) entry which is preliminary data.</text>
</comment>
<name>C5R8Y4_WEIPA</name>
<sequence>MIYELTMLVYTKRKISSGGRKMQQKRNVNTTGMTIHLTPSNFTLDRLFINGRHFQYRGIDLNLGDTVRIRQQVGNFVIVEKTRKPGKNYYAI</sequence>
<organism evidence="1 2">
    <name type="scientific">Weissella paramesenteroides ATCC 33313</name>
    <dbReference type="NCBI Taxonomy" id="585506"/>
    <lineage>
        <taxon>Bacteria</taxon>
        <taxon>Bacillati</taxon>
        <taxon>Bacillota</taxon>
        <taxon>Bacilli</taxon>
        <taxon>Lactobacillales</taxon>
        <taxon>Lactobacillaceae</taxon>
        <taxon>Weissella</taxon>
    </lineage>
</organism>
<dbReference type="Proteomes" id="UP000004528">
    <property type="component" value="Unassembled WGS sequence"/>
</dbReference>
<reference evidence="1 2" key="1">
    <citation type="submission" date="2009-04" db="EMBL/GenBank/DDBJ databases">
        <authorList>
            <person name="Qin X."/>
            <person name="Bachman B."/>
            <person name="Battles P."/>
            <person name="Bell A."/>
            <person name="Bess C."/>
            <person name="Bickham C."/>
            <person name="Chaboub L."/>
            <person name="Chen D."/>
            <person name="Coyle M."/>
            <person name="Deiros D.R."/>
            <person name="Dinh H."/>
            <person name="Forbes L."/>
            <person name="Fowler G."/>
            <person name="Francisco L."/>
            <person name="Fu Q."/>
            <person name="Gubbala S."/>
            <person name="Hale W."/>
            <person name="Han Y."/>
            <person name="Hemphill L."/>
            <person name="Highlander S.K."/>
            <person name="Hirani K."/>
            <person name="Hogues M."/>
            <person name="Jackson L."/>
            <person name="Jakkamsetti A."/>
            <person name="Javaid M."/>
            <person name="Jiang H."/>
            <person name="Korchina V."/>
            <person name="Kovar C."/>
            <person name="Lara F."/>
            <person name="Lee S."/>
            <person name="Mata R."/>
            <person name="Mathew T."/>
            <person name="Moen C."/>
            <person name="Morales K."/>
            <person name="Munidasa M."/>
            <person name="Nazareth L."/>
            <person name="Ngo R."/>
            <person name="Nguyen L."/>
            <person name="Okwuonu G."/>
            <person name="Ongeri F."/>
            <person name="Patil S."/>
            <person name="Petrosino J."/>
            <person name="Pham C."/>
            <person name="Pham P."/>
            <person name="Pu L.-L."/>
            <person name="Puazo M."/>
            <person name="Raj R."/>
            <person name="Reid J."/>
            <person name="Rouhana J."/>
            <person name="Saada N."/>
            <person name="Shang Y."/>
            <person name="Simmons D."/>
            <person name="Thornton R."/>
            <person name="Warren J."/>
            <person name="Weissenberger G."/>
            <person name="Zhang J."/>
            <person name="Zhang L."/>
            <person name="Zhou C."/>
            <person name="Zhu D."/>
            <person name="Muzny D."/>
            <person name="Worley K."/>
            <person name="Gibbs R."/>
        </authorList>
    </citation>
    <scope>NUCLEOTIDE SEQUENCE [LARGE SCALE GENOMIC DNA]</scope>
    <source>
        <strain evidence="1 2">ATCC 33313</strain>
    </source>
</reference>
<dbReference type="HOGENOM" id="CLU_2412424_0_0_9"/>
<keyword evidence="2" id="KW-1185">Reference proteome</keyword>